<feature type="non-terminal residue" evidence="9">
    <location>
        <position position="69"/>
    </location>
</feature>
<comment type="subcellular location">
    <subcellularLocation>
        <location evidence="1">Lysosome membrane</location>
        <topology evidence="1">Multi-pass membrane protein</topology>
    </subcellularLocation>
</comment>
<sequence length="69" mass="7868">METKYERNPNSADSINSMIYLTAAITMPLFGFGIDKFGRNLMWLFGGLFFTLASHVLMTFTFTQPYLST</sequence>
<reference evidence="9" key="1">
    <citation type="submission" date="2022-11" db="EMBL/GenBank/DDBJ databases">
        <title>Centuries of genome instability and evolution in soft-shell clam transmissible cancer (bioRxiv).</title>
        <authorList>
            <person name="Hart S.F.M."/>
            <person name="Yonemitsu M.A."/>
            <person name="Giersch R.M."/>
            <person name="Beal B.F."/>
            <person name="Arriagada G."/>
            <person name="Davis B.W."/>
            <person name="Ostrander E.A."/>
            <person name="Goff S.P."/>
            <person name="Metzger M.J."/>
        </authorList>
    </citation>
    <scope>NUCLEOTIDE SEQUENCE</scope>
    <source>
        <strain evidence="9">MELC-2E11</strain>
        <tissue evidence="9">Siphon/mantle</tissue>
    </source>
</reference>
<keyword evidence="7" id="KW-0458">Lysosome</keyword>
<keyword evidence="6 8" id="KW-0472">Membrane</keyword>
<protein>
    <submittedName>
        <fullName evidence="9">MFSD1-like protein</fullName>
    </submittedName>
</protein>
<keyword evidence="5 8" id="KW-1133">Transmembrane helix</keyword>
<evidence type="ECO:0000256" key="2">
    <source>
        <dbReference type="ARBA" id="ARBA00008335"/>
    </source>
</evidence>
<evidence type="ECO:0000256" key="5">
    <source>
        <dbReference type="ARBA" id="ARBA00022989"/>
    </source>
</evidence>
<accession>A0ABY7G4T8</accession>
<comment type="similarity">
    <text evidence="2">Belongs to the major facilitator superfamily.</text>
</comment>
<evidence type="ECO:0000256" key="7">
    <source>
        <dbReference type="ARBA" id="ARBA00023228"/>
    </source>
</evidence>
<feature type="transmembrane region" description="Helical" evidence="8">
    <location>
        <begin position="15"/>
        <end position="34"/>
    </location>
</feature>
<keyword evidence="4 8" id="KW-0812">Transmembrane</keyword>
<gene>
    <name evidence="9" type="ORF">MAR_014626</name>
</gene>
<dbReference type="PANTHER" id="PTHR23512">
    <property type="entry name" value="MAJOR FACILITATOR SUPERFAMILY DOMAIN-CONTAINING PROTEIN 1"/>
    <property type="match status" value="1"/>
</dbReference>
<proteinExistence type="inferred from homology"/>
<evidence type="ECO:0000256" key="8">
    <source>
        <dbReference type="SAM" id="Phobius"/>
    </source>
</evidence>
<name>A0ABY7G4T8_MYAAR</name>
<dbReference type="EMBL" id="CP111026">
    <property type="protein sequence ID" value="WAR28922.1"/>
    <property type="molecule type" value="Genomic_DNA"/>
</dbReference>
<dbReference type="PANTHER" id="PTHR23512:SF3">
    <property type="entry name" value="MAJOR FACILITATOR SUPERFAMILY DOMAIN-CONTAINING PROTEIN 1"/>
    <property type="match status" value="1"/>
</dbReference>
<evidence type="ECO:0000256" key="6">
    <source>
        <dbReference type="ARBA" id="ARBA00023136"/>
    </source>
</evidence>
<organism evidence="9 10">
    <name type="scientific">Mya arenaria</name>
    <name type="common">Soft-shell clam</name>
    <dbReference type="NCBI Taxonomy" id="6604"/>
    <lineage>
        <taxon>Eukaryota</taxon>
        <taxon>Metazoa</taxon>
        <taxon>Spiralia</taxon>
        <taxon>Lophotrochozoa</taxon>
        <taxon>Mollusca</taxon>
        <taxon>Bivalvia</taxon>
        <taxon>Autobranchia</taxon>
        <taxon>Heteroconchia</taxon>
        <taxon>Euheterodonta</taxon>
        <taxon>Imparidentia</taxon>
        <taxon>Neoheterodontei</taxon>
        <taxon>Myida</taxon>
        <taxon>Myoidea</taxon>
        <taxon>Myidae</taxon>
        <taxon>Mya</taxon>
    </lineage>
</organism>
<dbReference type="Proteomes" id="UP001164746">
    <property type="component" value="Chromosome 15"/>
</dbReference>
<keyword evidence="3" id="KW-0813">Transport</keyword>
<evidence type="ECO:0000313" key="9">
    <source>
        <dbReference type="EMBL" id="WAR28922.1"/>
    </source>
</evidence>
<evidence type="ECO:0000256" key="1">
    <source>
        <dbReference type="ARBA" id="ARBA00004155"/>
    </source>
</evidence>
<feature type="transmembrane region" description="Helical" evidence="8">
    <location>
        <begin position="41"/>
        <end position="62"/>
    </location>
</feature>
<evidence type="ECO:0000256" key="4">
    <source>
        <dbReference type="ARBA" id="ARBA00022692"/>
    </source>
</evidence>
<dbReference type="SUPFAM" id="SSF103473">
    <property type="entry name" value="MFS general substrate transporter"/>
    <property type="match status" value="1"/>
</dbReference>
<dbReference type="Gene3D" id="1.20.1250.20">
    <property type="entry name" value="MFS general substrate transporter like domains"/>
    <property type="match status" value="1"/>
</dbReference>
<evidence type="ECO:0000256" key="3">
    <source>
        <dbReference type="ARBA" id="ARBA00022448"/>
    </source>
</evidence>
<dbReference type="InterPro" id="IPR036259">
    <property type="entry name" value="MFS_trans_sf"/>
</dbReference>
<keyword evidence="10" id="KW-1185">Reference proteome</keyword>
<evidence type="ECO:0000313" key="10">
    <source>
        <dbReference type="Proteomes" id="UP001164746"/>
    </source>
</evidence>
<dbReference type="InterPro" id="IPR052187">
    <property type="entry name" value="MFSD1"/>
</dbReference>